<protein>
    <recommendedName>
        <fullName evidence="4">Glycosyltransferase</fullName>
    </recommendedName>
</protein>
<dbReference type="Proteomes" id="UP000192140">
    <property type="component" value="Unassembled WGS sequence"/>
</dbReference>
<gene>
    <name evidence="2" type="ORF">AGR7A_Lc10035</name>
</gene>
<evidence type="ECO:0000256" key="1">
    <source>
        <dbReference type="SAM" id="Phobius"/>
    </source>
</evidence>
<dbReference type="RefSeq" id="WP_080853335.1">
    <property type="nucleotide sequence ID" value="NZ_LT009776.1"/>
</dbReference>
<evidence type="ECO:0000313" key="2">
    <source>
        <dbReference type="EMBL" id="CVI57340.1"/>
    </source>
</evidence>
<comment type="caution">
    <text evidence="2">The sequence shown here is derived from an EMBL/GenBank/DDBJ whole genome shotgun (WGS) entry which is preliminary data.</text>
</comment>
<evidence type="ECO:0000313" key="3">
    <source>
        <dbReference type="Proteomes" id="UP000192140"/>
    </source>
</evidence>
<reference evidence="2" key="1">
    <citation type="submission" date="2016-01" db="EMBL/GenBank/DDBJ databases">
        <authorList>
            <person name="Regsiter A."/>
            <person name="william w."/>
        </authorList>
    </citation>
    <scope>NUCLEOTIDE SEQUENCE</scope>
    <source>
        <strain evidence="2">NCPPB 1641</strain>
    </source>
</reference>
<proteinExistence type="predicted"/>
<dbReference type="SUPFAM" id="SSF53448">
    <property type="entry name" value="Nucleotide-diphospho-sugar transferases"/>
    <property type="match status" value="1"/>
</dbReference>
<keyword evidence="1" id="KW-0472">Membrane</keyword>
<keyword evidence="1" id="KW-1133">Transmembrane helix</keyword>
<sequence>MDTANQYNTRNRTQYLSDFSMDVIIPVASADECQLQFLLPSAVQLVEDLQAYNINVIFSVNDDITLEKFLLAKGVNDKIKVICADDARRVYKNNKSNNISYAVDYSVSNAVLLLDDDVIIEADSILHAWRQLQLDGIVKFMTHYERPDFYDRMDLFGIYFVNMICDDRQFWGNIGVRAEYIRGGRYRGNGLFDDLAIFRSCKWQGASFSYVSKPAMSMRGRLRTLRNFIEQRVRYSYENFAYPVRTVSYMSLIPSALAVGVILGLWVVLPFLLIVALLVAATAEIGRKRFGGQKIGNMFIYGCAYAAINSVSVWAAMVARMRGGVRFGTSIIREAV</sequence>
<feature type="transmembrane region" description="Helical" evidence="1">
    <location>
        <begin position="295"/>
        <end position="317"/>
    </location>
</feature>
<dbReference type="InterPro" id="IPR029044">
    <property type="entry name" value="Nucleotide-diphossugar_trans"/>
</dbReference>
<keyword evidence="1" id="KW-0812">Transmembrane</keyword>
<organism evidence="2 3">
    <name type="scientific">Agrobacterium deltaense NCPPB 1641</name>
    <dbReference type="NCBI Taxonomy" id="1183425"/>
    <lineage>
        <taxon>Bacteria</taxon>
        <taxon>Pseudomonadati</taxon>
        <taxon>Pseudomonadota</taxon>
        <taxon>Alphaproteobacteria</taxon>
        <taxon>Hyphomicrobiales</taxon>
        <taxon>Rhizobiaceae</taxon>
        <taxon>Rhizobium/Agrobacterium group</taxon>
        <taxon>Agrobacterium</taxon>
    </lineage>
</organism>
<dbReference type="AlphaFoldDB" id="A0A1S7TSM9"/>
<dbReference type="EMBL" id="FCNP01000030">
    <property type="protein sequence ID" value="CVI57340.1"/>
    <property type="molecule type" value="Genomic_DNA"/>
</dbReference>
<feature type="transmembrane region" description="Helical" evidence="1">
    <location>
        <begin position="256"/>
        <end position="283"/>
    </location>
</feature>
<accession>A0A1S7TSM9</accession>
<evidence type="ECO:0008006" key="4">
    <source>
        <dbReference type="Google" id="ProtNLM"/>
    </source>
</evidence>
<keyword evidence="3" id="KW-1185">Reference proteome</keyword>
<name>A0A1S7TSM9_9HYPH</name>